<dbReference type="Gene3D" id="3.60.40.10">
    <property type="entry name" value="PPM-type phosphatase domain"/>
    <property type="match status" value="1"/>
</dbReference>
<evidence type="ECO:0000259" key="1">
    <source>
        <dbReference type="PROSITE" id="PS51746"/>
    </source>
</evidence>
<feature type="domain" description="PPM-type phosphatase" evidence="1">
    <location>
        <begin position="12"/>
        <end position="242"/>
    </location>
</feature>
<keyword evidence="3" id="KW-1185">Reference proteome</keyword>
<dbReference type="OrthoDB" id="9801841at2"/>
<dbReference type="SMART" id="SM00332">
    <property type="entry name" value="PP2Cc"/>
    <property type="match status" value="1"/>
</dbReference>
<dbReference type="GO" id="GO:0004722">
    <property type="term" value="F:protein serine/threonine phosphatase activity"/>
    <property type="evidence" value="ECO:0007669"/>
    <property type="project" value="InterPro"/>
</dbReference>
<dbReference type="Proteomes" id="UP000274556">
    <property type="component" value="Unassembled WGS sequence"/>
</dbReference>
<dbReference type="EMBL" id="RBXL01000001">
    <property type="protein sequence ID" value="RKT46314.1"/>
    <property type="molecule type" value="Genomic_DNA"/>
</dbReference>
<dbReference type="InterPro" id="IPR036457">
    <property type="entry name" value="PPM-type-like_dom_sf"/>
</dbReference>
<comment type="caution">
    <text evidence="2">The sequence shown here is derived from an EMBL/GenBank/DDBJ whole genome shotgun (WGS) entry which is preliminary data.</text>
</comment>
<dbReference type="AlphaFoldDB" id="A0A495VAK7"/>
<dbReference type="SMART" id="SM00331">
    <property type="entry name" value="PP2C_SIG"/>
    <property type="match status" value="1"/>
</dbReference>
<gene>
    <name evidence="2" type="ORF">BDD21_3821</name>
</gene>
<dbReference type="PANTHER" id="PTHR47992">
    <property type="entry name" value="PROTEIN PHOSPHATASE"/>
    <property type="match status" value="1"/>
</dbReference>
<reference evidence="2 3" key="1">
    <citation type="submission" date="2018-10" db="EMBL/GenBank/DDBJ databases">
        <title>Genomic Encyclopedia of Archaeal and Bacterial Type Strains, Phase II (KMG-II): from individual species to whole genera.</title>
        <authorList>
            <person name="Goeker M."/>
        </authorList>
    </citation>
    <scope>NUCLEOTIDE SEQUENCE [LARGE SCALE GENOMIC DNA]</scope>
    <source>
        <strain evidence="2 3">DSM 235</strain>
    </source>
</reference>
<dbReference type="PROSITE" id="PS51746">
    <property type="entry name" value="PPM_2"/>
    <property type="match status" value="1"/>
</dbReference>
<dbReference type="Pfam" id="PF13672">
    <property type="entry name" value="PP2C_2"/>
    <property type="match status" value="1"/>
</dbReference>
<dbReference type="CDD" id="cd00143">
    <property type="entry name" value="PP2Cc"/>
    <property type="match status" value="1"/>
</dbReference>
<dbReference type="SUPFAM" id="SSF81606">
    <property type="entry name" value="PP2C-like"/>
    <property type="match status" value="1"/>
</dbReference>
<dbReference type="InterPro" id="IPR015655">
    <property type="entry name" value="PP2C"/>
</dbReference>
<organism evidence="2 3">
    <name type="scientific">Thiocapsa rosea</name>
    <dbReference type="NCBI Taxonomy" id="69360"/>
    <lineage>
        <taxon>Bacteria</taxon>
        <taxon>Pseudomonadati</taxon>
        <taxon>Pseudomonadota</taxon>
        <taxon>Gammaproteobacteria</taxon>
        <taxon>Chromatiales</taxon>
        <taxon>Chromatiaceae</taxon>
        <taxon>Thiocapsa</taxon>
    </lineage>
</organism>
<sequence>MSLRPAHLRWTSAGVTHPGRVRDVNQDAYLDRPDLGLWAVADGMGGHSDGGMASRMLVEGLGRMGRLDLLGSSVESVRNILQEVNRRLLADAAARGDDLIGSTIVALIAVGDHCAILWVGDSRVYRRRDGELVQLTLDHTHVQDLVDKGMLTPEQAEQHPLSNVLVRAVGADSEMDVDLRVEALRDGDRFLLCSDGLVKELRSDAIAEILCGAAPGEVARNLIEAACNAGGRDNITVVIVDIHR</sequence>
<dbReference type="InterPro" id="IPR001932">
    <property type="entry name" value="PPM-type_phosphatase-like_dom"/>
</dbReference>
<protein>
    <submittedName>
        <fullName evidence="2">Protein phosphatase</fullName>
    </submittedName>
</protein>
<evidence type="ECO:0000313" key="3">
    <source>
        <dbReference type="Proteomes" id="UP000274556"/>
    </source>
</evidence>
<name>A0A495VAK7_9GAMM</name>
<evidence type="ECO:0000313" key="2">
    <source>
        <dbReference type="EMBL" id="RKT46314.1"/>
    </source>
</evidence>
<proteinExistence type="predicted"/>
<dbReference type="RefSeq" id="WP_120798458.1">
    <property type="nucleotide sequence ID" value="NZ_RBXL01000001.1"/>
</dbReference>
<accession>A0A495VAK7</accession>